<proteinExistence type="predicted"/>
<comment type="caution">
    <text evidence="1">The sequence shown here is derived from an EMBL/GenBank/DDBJ whole genome shotgun (WGS) entry which is preliminary data.</text>
</comment>
<reference evidence="1 2" key="1">
    <citation type="submission" date="2016-02" db="EMBL/GenBank/DDBJ databases">
        <title>Genome analysis of coral dinoflagellate symbionts highlights evolutionary adaptations to a symbiotic lifestyle.</title>
        <authorList>
            <person name="Aranda M."/>
            <person name="Li Y."/>
            <person name="Liew Y.J."/>
            <person name="Baumgarten S."/>
            <person name="Simakov O."/>
            <person name="Wilson M."/>
            <person name="Piel J."/>
            <person name="Ashoor H."/>
            <person name="Bougouffa S."/>
            <person name="Bajic V.B."/>
            <person name="Ryu T."/>
            <person name="Ravasi T."/>
            <person name="Bayer T."/>
            <person name="Micklem G."/>
            <person name="Kim H."/>
            <person name="Bhak J."/>
            <person name="Lajeunesse T.C."/>
            <person name="Voolstra C.R."/>
        </authorList>
    </citation>
    <scope>NUCLEOTIDE SEQUENCE [LARGE SCALE GENOMIC DNA]</scope>
    <source>
        <strain evidence="1 2">CCMP2467</strain>
    </source>
</reference>
<protein>
    <submittedName>
        <fullName evidence="1">Uncharacterized protein</fullName>
    </submittedName>
</protein>
<dbReference type="OrthoDB" id="418783at2759"/>
<evidence type="ECO:0000313" key="2">
    <source>
        <dbReference type="Proteomes" id="UP000186817"/>
    </source>
</evidence>
<dbReference type="EMBL" id="LSRX01000424">
    <property type="protein sequence ID" value="OLP97724.1"/>
    <property type="molecule type" value="Genomic_DNA"/>
</dbReference>
<gene>
    <name evidence="1" type="ORF">AK812_SmicGene19937</name>
</gene>
<sequence>MLLSVIYVVATAVLAHAGKIAVVRVISTSEEIDLLSAALTEWESLMPCSDTNKTSSFDMVLVYSKDFAMDSKAMAAAEEYQGSFASRSQQWTACFAELKNFSAKLSPEEDQYDDQGYALNKHWVSGPNMVFKSVMEAMYTGTFADQYDSVFWMEMDAVPIRPGWLDVLETEAMEMPAMNMAIRGSMYRGSNWDTFAHMMPSYLLKHINGNAIYNLQHPWTKFLFDTTVATVNADLMDEMAFDTAYAAITMAAMAGTDDVLADAWAKTNGTSTTYSSDTQLIANYANTLLNMSYDSGVYIRHGSKKNLLDNFEGDMLTLGVQVLDEEDTDRFLRTIPTNHPFKTILMLGDYQSSSTQTIQAPQGNVTLSMEPADSPSFMHICEVAGKVTTPWFAVTSTNHIINAPVSVLGSAGMPVMPYVLSSSTYCSDRPDCLASLSQAEELFGTTLRYHHDTTEFLFNTSETQSFCDAWTLAAGDRSIENCQLAFGPTADDFVAWKISMGMNINGLPRDKSRSGFRSWTSLWQPTPVSDRNCSQVIYGEKEFNASAAHISQCALNVENSSACLEDVFCMWKPMFESGICVKETDGLATVLSFKVPTTTTTAGLVYSTIEVTLPLAVDDAAAILSNATVQDAMKQGFATAMQVPVEDVMLEIREVRRLNAHTRQLQTELLAVFTVLMPSLEDAIAKEAEIETVSLDATNQAIASAVASSGFSGALEITGKTTTRIPTPTTTVTTTTVSTTETSVIPPGPDETSASGLAVASLMMVTASAVQVFG</sequence>
<keyword evidence="2" id="KW-1185">Reference proteome</keyword>
<organism evidence="1 2">
    <name type="scientific">Symbiodinium microadriaticum</name>
    <name type="common">Dinoflagellate</name>
    <name type="synonym">Zooxanthella microadriatica</name>
    <dbReference type="NCBI Taxonomy" id="2951"/>
    <lineage>
        <taxon>Eukaryota</taxon>
        <taxon>Sar</taxon>
        <taxon>Alveolata</taxon>
        <taxon>Dinophyceae</taxon>
        <taxon>Suessiales</taxon>
        <taxon>Symbiodiniaceae</taxon>
        <taxon>Symbiodinium</taxon>
    </lineage>
</organism>
<dbReference type="Proteomes" id="UP000186817">
    <property type="component" value="Unassembled WGS sequence"/>
</dbReference>
<evidence type="ECO:0000313" key="1">
    <source>
        <dbReference type="EMBL" id="OLP97724.1"/>
    </source>
</evidence>
<name>A0A1Q9DRF8_SYMMI</name>
<dbReference type="AlphaFoldDB" id="A0A1Q9DRF8"/>
<accession>A0A1Q9DRF8</accession>